<dbReference type="GO" id="GO:0000462">
    <property type="term" value="P:maturation of SSU-rRNA from tricistronic rRNA transcript (SSU-rRNA, 5.8S rRNA, LSU-rRNA)"/>
    <property type="evidence" value="ECO:0007669"/>
    <property type="project" value="TreeGrafter"/>
</dbReference>
<dbReference type="Proteomes" id="UP001203297">
    <property type="component" value="Unassembled WGS sequence"/>
</dbReference>
<feature type="region of interest" description="Disordered" evidence="1">
    <location>
        <begin position="276"/>
        <end position="296"/>
    </location>
</feature>
<keyword evidence="3" id="KW-1185">Reference proteome</keyword>
<reference evidence="2" key="1">
    <citation type="journal article" date="2022" name="New Phytol.">
        <title>Evolutionary transition to the ectomycorrhizal habit in the genomes of a hyperdiverse lineage of mushroom-forming fungi.</title>
        <authorList>
            <person name="Looney B."/>
            <person name="Miyauchi S."/>
            <person name="Morin E."/>
            <person name="Drula E."/>
            <person name="Courty P.E."/>
            <person name="Kohler A."/>
            <person name="Kuo A."/>
            <person name="LaButti K."/>
            <person name="Pangilinan J."/>
            <person name="Lipzen A."/>
            <person name="Riley R."/>
            <person name="Andreopoulos W."/>
            <person name="He G."/>
            <person name="Johnson J."/>
            <person name="Nolan M."/>
            <person name="Tritt A."/>
            <person name="Barry K.W."/>
            <person name="Grigoriev I.V."/>
            <person name="Nagy L.G."/>
            <person name="Hibbett D."/>
            <person name="Henrissat B."/>
            <person name="Matheny P.B."/>
            <person name="Labbe J."/>
            <person name="Martin F.M."/>
        </authorList>
    </citation>
    <scope>NUCLEOTIDE SEQUENCE</scope>
    <source>
        <strain evidence="2">BPL690</strain>
    </source>
</reference>
<protein>
    <submittedName>
        <fullName evidence="2">Uncharacterized protein</fullName>
    </submittedName>
</protein>
<evidence type="ECO:0000256" key="1">
    <source>
        <dbReference type="SAM" id="MobiDB-lite"/>
    </source>
</evidence>
<gene>
    <name evidence="2" type="ORF">B0F90DRAFT_1807964</name>
</gene>
<dbReference type="PANTHER" id="PTHR28096:SF1">
    <property type="entry name" value="PROTEIN FAF1"/>
    <property type="match status" value="1"/>
</dbReference>
<evidence type="ECO:0000313" key="2">
    <source>
        <dbReference type="EMBL" id="KAI0307342.1"/>
    </source>
</evidence>
<accession>A0AAD4MDW8</accession>
<proteinExistence type="predicted"/>
<evidence type="ECO:0000313" key="3">
    <source>
        <dbReference type="Proteomes" id="UP001203297"/>
    </source>
</evidence>
<organism evidence="2 3">
    <name type="scientific">Multifurca ochricompacta</name>
    <dbReference type="NCBI Taxonomy" id="376703"/>
    <lineage>
        <taxon>Eukaryota</taxon>
        <taxon>Fungi</taxon>
        <taxon>Dikarya</taxon>
        <taxon>Basidiomycota</taxon>
        <taxon>Agaricomycotina</taxon>
        <taxon>Agaricomycetes</taxon>
        <taxon>Russulales</taxon>
        <taxon>Russulaceae</taxon>
        <taxon>Multifurca</taxon>
    </lineage>
</organism>
<dbReference type="InterPro" id="IPR053030">
    <property type="entry name" value="Ribosomal_biogenesis_FAF1-like"/>
</dbReference>
<dbReference type="PANTHER" id="PTHR28096">
    <property type="entry name" value="PROTEIN FAF1"/>
    <property type="match status" value="1"/>
</dbReference>
<feature type="region of interest" description="Disordered" evidence="1">
    <location>
        <begin position="33"/>
        <end position="52"/>
    </location>
</feature>
<dbReference type="EMBL" id="WTXG01000002">
    <property type="protein sequence ID" value="KAI0307342.1"/>
    <property type="molecule type" value="Genomic_DNA"/>
</dbReference>
<name>A0AAD4MDW8_9AGAM</name>
<dbReference type="AlphaFoldDB" id="A0AAD4MDW8"/>
<comment type="caution">
    <text evidence="2">The sequence shown here is derived from an EMBL/GenBank/DDBJ whole genome shotgun (WGS) entry which is preliminary data.</text>
</comment>
<dbReference type="GO" id="GO:0005730">
    <property type="term" value="C:nucleolus"/>
    <property type="evidence" value="ECO:0007669"/>
    <property type="project" value="TreeGrafter"/>
</dbReference>
<sequence length="296" mass="32701">MTLTDTAQLLNILQAHGQRFLDSFNPHEAMGNKRKVAGVTDKAHRSTKQARIESDCSQSSSVDCSHSAEEWTGFGSDAQIEDVSESRSSTQELTRLKASTFAPKLDVVVFSGPVLRSSEPSSTRAQTKTFMSSKVSKLRDQAQEQIKNSTINPDEEDENELTNAQNDALLHRLVHTQLLSGSLNPELNLTSAQRKKALEGRLGQGEKIVRAKERDKASKRVREGILEKQKEKREKFVQEAKDMGNYHPAFKAESREGVTDGIGSYGGGVLKLSKQEIETVQGGPAGGQMRGRRHKR</sequence>